<evidence type="ECO:0000256" key="2">
    <source>
        <dbReference type="ARBA" id="ARBA00023002"/>
    </source>
</evidence>
<dbReference type="PRINTS" id="PR00080">
    <property type="entry name" value="SDRFAMILY"/>
</dbReference>
<dbReference type="AlphaFoldDB" id="A0A934N5K4"/>
<sequence length="251" mass="26674">MTPARRIAVVTGASSGIGAATVRALAREGFQPVLAARRMDRLEELAAEADGVALELDVTDPGSVERFAATVDERFGMCHVLVNNAGLALGLSPIAETPDSDWIGMLDVNVVGLLRTTRALLPLLRKAPSGHIVNLGSIAGFEVYRGGAGYAATKHAVRAISRTLRIELNGEPIRVTEIDPGMVETEFSLVRFRGDESAAANVYKGLKPLSGDDVADCIAFAVNRPPHVDIDEIVIRPLAQANSFTVHRESG</sequence>
<comment type="similarity">
    <text evidence="1 3">Belongs to the short-chain dehydrogenases/reductases (SDR) family.</text>
</comment>
<dbReference type="Proteomes" id="UP000612893">
    <property type="component" value="Unassembled WGS sequence"/>
</dbReference>
<dbReference type="Gene3D" id="3.40.50.720">
    <property type="entry name" value="NAD(P)-binding Rossmann-like Domain"/>
    <property type="match status" value="1"/>
</dbReference>
<accession>A0A934N5K4</accession>
<dbReference type="InterPro" id="IPR002347">
    <property type="entry name" value="SDR_fam"/>
</dbReference>
<keyword evidence="2" id="KW-0560">Oxidoreductase</keyword>
<evidence type="ECO:0000313" key="6">
    <source>
        <dbReference type="Proteomes" id="UP000612893"/>
    </source>
</evidence>
<proteinExistence type="inferred from homology"/>
<gene>
    <name evidence="5" type="ORF">JF922_25720</name>
</gene>
<dbReference type="SMART" id="SM00822">
    <property type="entry name" value="PKS_KR"/>
    <property type="match status" value="1"/>
</dbReference>
<feature type="domain" description="Ketoreductase" evidence="4">
    <location>
        <begin position="6"/>
        <end position="176"/>
    </location>
</feature>
<reference evidence="5" key="1">
    <citation type="submission" date="2020-10" db="EMBL/GenBank/DDBJ databases">
        <title>Ca. Dormibacterota MAGs.</title>
        <authorList>
            <person name="Montgomery K."/>
        </authorList>
    </citation>
    <scope>NUCLEOTIDE SEQUENCE [LARGE SCALE GENOMIC DNA]</scope>
    <source>
        <strain evidence="5">SC8812_S17_10</strain>
    </source>
</reference>
<dbReference type="PRINTS" id="PR00081">
    <property type="entry name" value="GDHRDH"/>
</dbReference>
<dbReference type="PANTHER" id="PTHR42901:SF1">
    <property type="entry name" value="ALCOHOL DEHYDROGENASE"/>
    <property type="match status" value="1"/>
</dbReference>
<evidence type="ECO:0000259" key="4">
    <source>
        <dbReference type="SMART" id="SM00822"/>
    </source>
</evidence>
<evidence type="ECO:0000256" key="1">
    <source>
        <dbReference type="ARBA" id="ARBA00006484"/>
    </source>
</evidence>
<protein>
    <submittedName>
        <fullName evidence="5">SDR family NAD(P)-dependent oxidoreductase</fullName>
    </submittedName>
</protein>
<evidence type="ECO:0000256" key="3">
    <source>
        <dbReference type="RuleBase" id="RU000363"/>
    </source>
</evidence>
<dbReference type="PANTHER" id="PTHR42901">
    <property type="entry name" value="ALCOHOL DEHYDROGENASE"/>
    <property type="match status" value="1"/>
</dbReference>
<dbReference type="GO" id="GO:0016616">
    <property type="term" value="F:oxidoreductase activity, acting on the CH-OH group of donors, NAD or NADP as acceptor"/>
    <property type="evidence" value="ECO:0007669"/>
    <property type="project" value="UniProtKB-ARBA"/>
</dbReference>
<dbReference type="FunFam" id="3.40.50.720:FF:000047">
    <property type="entry name" value="NADP-dependent L-serine/L-allo-threonine dehydrogenase"/>
    <property type="match status" value="1"/>
</dbReference>
<keyword evidence="6" id="KW-1185">Reference proteome</keyword>
<dbReference type="PROSITE" id="PS00061">
    <property type="entry name" value="ADH_SHORT"/>
    <property type="match status" value="1"/>
</dbReference>
<dbReference type="EMBL" id="JAEKNR010000246">
    <property type="protein sequence ID" value="MBJ7601460.1"/>
    <property type="molecule type" value="Genomic_DNA"/>
</dbReference>
<name>A0A934N5K4_9BACT</name>
<dbReference type="RefSeq" id="WP_338205700.1">
    <property type="nucleotide sequence ID" value="NZ_JAEKNR010000246.1"/>
</dbReference>
<dbReference type="SUPFAM" id="SSF51735">
    <property type="entry name" value="NAD(P)-binding Rossmann-fold domains"/>
    <property type="match status" value="1"/>
</dbReference>
<dbReference type="Pfam" id="PF00106">
    <property type="entry name" value="adh_short"/>
    <property type="match status" value="1"/>
</dbReference>
<dbReference type="InterPro" id="IPR036291">
    <property type="entry name" value="NAD(P)-bd_dom_sf"/>
</dbReference>
<dbReference type="InterPro" id="IPR057326">
    <property type="entry name" value="KR_dom"/>
</dbReference>
<evidence type="ECO:0000313" key="5">
    <source>
        <dbReference type="EMBL" id="MBJ7601460.1"/>
    </source>
</evidence>
<comment type="caution">
    <text evidence="5">The sequence shown here is derived from an EMBL/GenBank/DDBJ whole genome shotgun (WGS) entry which is preliminary data.</text>
</comment>
<organism evidence="5 6">
    <name type="scientific">Candidatus Nephthysia bennettiae</name>
    <dbReference type="NCBI Taxonomy" id="3127016"/>
    <lineage>
        <taxon>Bacteria</taxon>
        <taxon>Bacillati</taxon>
        <taxon>Candidatus Dormiibacterota</taxon>
        <taxon>Candidatus Dormibacteria</taxon>
        <taxon>Candidatus Dormibacterales</taxon>
        <taxon>Candidatus Dormibacteraceae</taxon>
        <taxon>Candidatus Nephthysia</taxon>
    </lineage>
</organism>
<dbReference type="InterPro" id="IPR020904">
    <property type="entry name" value="Sc_DH/Rdtase_CS"/>
</dbReference>